<evidence type="ECO:0000256" key="1">
    <source>
        <dbReference type="SAM" id="MobiDB-lite"/>
    </source>
</evidence>
<sequence length="481" mass="54898">MTFYNPFRRRTENTRYCWGYTFEWTEDHITVEQSATMKHKYDVLAEECLERLNEISPPTSPYLPRNNSHQTPVLDPQSMGEEKKEVLPMPQRDLYALLEEHQASDPKLSQLWEEVNTVPPWVDWGQIERGQDVFYRYGAPALTGLAWQSLLGGMGAARVVETLARTGGFSIKVAKRRLFETTQHILQCTKSLESIQPGGAGHASSIRVRLLHAAVRQRIMKLASQRPGYYNVSEWGIPVNDLDQIATVGVFCATLIWLSFPRQGIFLREQEKADYVALWRYIGYLLGTPHEYFATTAKAKAVMESLLYNEVNPSETSKILANNIIHALEYQAPTFVSPDMLIASARWLNGNELADALGLPQVGLYYWALMSGQCLFFMWVTYFYRSIPYLDRKHVASLKRIFYVLFVESKFGLQGTETLFGLQYVPEYETVTDMGKPEAIVVRQASLETRYLKTLGVAAVVLGVGCWMGWRAVRTVVGWIW</sequence>
<feature type="domain" description="ER-bound oxygenase mpaB/mpaB'/Rubber oxygenase catalytic" evidence="3">
    <location>
        <begin position="145"/>
        <end position="361"/>
    </location>
</feature>
<dbReference type="InterPro" id="IPR018713">
    <property type="entry name" value="MPAB/Lcp_cat_dom"/>
</dbReference>
<proteinExistence type="predicted"/>
<dbReference type="PANTHER" id="PTHR37539:SF1">
    <property type="entry name" value="ER-BOUND OXYGENASE MPAB_MPAB'_RUBBER OXYGENASE CATALYTIC DOMAIN-CONTAINING PROTEIN"/>
    <property type="match status" value="1"/>
</dbReference>
<protein>
    <recommendedName>
        <fullName evidence="3">ER-bound oxygenase mpaB/mpaB'/Rubber oxygenase catalytic domain-containing protein</fullName>
    </recommendedName>
</protein>
<feature type="region of interest" description="Disordered" evidence="1">
    <location>
        <begin position="56"/>
        <end position="81"/>
    </location>
</feature>
<keyword evidence="2" id="KW-0472">Membrane</keyword>
<keyword evidence="5" id="KW-1185">Reference proteome</keyword>
<dbReference type="InterPro" id="IPR037473">
    <property type="entry name" value="Lcp-like"/>
</dbReference>
<keyword evidence="2" id="KW-0812">Transmembrane</keyword>
<reference evidence="4" key="1">
    <citation type="journal article" date="2020" name="Stud. Mycol.">
        <title>101 Dothideomycetes genomes: a test case for predicting lifestyles and emergence of pathogens.</title>
        <authorList>
            <person name="Haridas S."/>
            <person name="Albert R."/>
            <person name="Binder M."/>
            <person name="Bloem J."/>
            <person name="Labutti K."/>
            <person name="Salamov A."/>
            <person name="Andreopoulos B."/>
            <person name="Baker S."/>
            <person name="Barry K."/>
            <person name="Bills G."/>
            <person name="Bluhm B."/>
            <person name="Cannon C."/>
            <person name="Castanera R."/>
            <person name="Culley D."/>
            <person name="Daum C."/>
            <person name="Ezra D."/>
            <person name="Gonzalez J."/>
            <person name="Henrissat B."/>
            <person name="Kuo A."/>
            <person name="Liang C."/>
            <person name="Lipzen A."/>
            <person name="Lutzoni F."/>
            <person name="Magnuson J."/>
            <person name="Mondo S."/>
            <person name="Nolan M."/>
            <person name="Ohm R."/>
            <person name="Pangilinan J."/>
            <person name="Park H.-J."/>
            <person name="Ramirez L."/>
            <person name="Alfaro M."/>
            <person name="Sun H."/>
            <person name="Tritt A."/>
            <person name="Yoshinaga Y."/>
            <person name="Zwiers L.-H."/>
            <person name="Turgeon B."/>
            <person name="Goodwin S."/>
            <person name="Spatafora J."/>
            <person name="Crous P."/>
            <person name="Grigoriev I."/>
        </authorList>
    </citation>
    <scope>NUCLEOTIDE SEQUENCE</scope>
    <source>
        <strain evidence="4">CBS 123094</strain>
    </source>
</reference>
<keyword evidence="2" id="KW-1133">Transmembrane helix</keyword>
<dbReference type="OrthoDB" id="6361347at2759"/>
<dbReference type="Pfam" id="PF09995">
    <property type="entry name" value="MPAB_Lcp_cat"/>
    <property type="match status" value="1"/>
</dbReference>
<evidence type="ECO:0000313" key="4">
    <source>
        <dbReference type="EMBL" id="KAF1997884.1"/>
    </source>
</evidence>
<feature type="transmembrane region" description="Helical" evidence="2">
    <location>
        <begin position="451"/>
        <end position="470"/>
    </location>
</feature>
<gene>
    <name evidence="4" type="ORF">P154DRAFT_269255</name>
</gene>
<evidence type="ECO:0000259" key="3">
    <source>
        <dbReference type="Pfam" id="PF09995"/>
    </source>
</evidence>
<evidence type="ECO:0000313" key="5">
    <source>
        <dbReference type="Proteomes" id="UP000799779"/>
    </source>
</evidence>
<dbReference type="Proteomes" id="UP000799779">
    <property type="component" value="Unassembled WGS sequence"/>
</dbReference>
<feature type="transmembrane region" description="Helical" evidence="2">
    <location>
        <begin position="364"/>
        <end position="384"/>
    </location>
</feature>
<dbReference type="GO" id="GO:0016491">
    <property type="term" value="F:oxidoreductase activity"/>
    <property type="evidence" value="ECO:0007669"/>
    <property type="project" value="InterPro"/>
</dbReference>
<evidence type="ECO:0000256" key="2">
    <source>
        <dbReference type="SAM" id="Phobius"/>
    </source>
</evidence>
<dbReference type="EMBL" id="ML977608">
    <property type="protein sequence ID" value="KAF1997884.1"/>
    <property type="molecule type" value="Genomic_DNA"/>
</dbReference>
<dbReference type="PANTHER" id="PTHR37539">
    <property type="entry name" value="SECRETED PROTEIN-RELATED"/>
    <property type="match status" value="1"/>
</dbReference>
<accession>A0A6A5WAF7</accession>
<name>A0A6A5WAF7_9PLEO</name>
<organism evidence="4 5">
    <name type="scientific">Amniculicola lignicola CBS 123094</name>
    <dbReference type="NCBI Taxonomy" id="1392246"/>
    <lineage>
        <taxon>Eukaryota</taxon>
        <taxon>Fungi</taxon>
        <taxon>Dikarya</taxon>
        <taxon>Ascomycota</taxon>
        <taxon>Pezizomycotina</taxon>
        <taxon>Dothideomycetes</taxon>
        <taxon>Pleosporomycetidae</taxon>
        <taxon>Pleosporales</taxon>
        <taxon>Amniculicolaceae</taxon>
        <taxon>Amniculicola</taxon>
    </lineage>
</organism>
<dbReference type="AlphaFoldDB" id="A0A6A5WAF7"/>